<dbReference type="SMART" id="SM00245">
    <property type="entry name" value="TSPc"/>
    <property type="match status" value="1"/>
</dbReference>
<dbReference type="GO" id="GO:0006508">
    <property type="term" value="P:proteolysis"/>
    <property type="evidence" value="ECO:0007669"/>
    <property type="project" value="UniProtKB-KW"/>
</dbReference>
<dbReference type="InterPro" id="IPR005151">
    <property type="entry name" value="Tail-specific_protease"/>
</dbReference>
<evidence type="ECO:0000313" key="2">
    <source>
        <dbReference type="EMBL" id="GBQ07094.1"/>
    </source>
</evidence>
<dbReference type="PANTHER" id="PTHR32060">
    <property type="entry name" value="TAIL-SPECIFIC PROTEASE"/>
    <property type="match status" value="1"/>
</dbReference>
<gene>
    <name evidence="2" type="ORF">AA15669_1224</name>
</gene>
<dbReference type="SUPFAM" id="SSF52096">
    <property type="entry name" value="ClpP/crotonase"/>
    <property type="match status" value="1"/>
</dbReference>
<dbReference type="Gene3D" id="3.90.226.10">
    <property type="entry name" value="2-enoyl-CoA Hydratase, Chain A, domain 1"/>
    <property type="match status" value="1"/>
</dbReference>
<proteinExistence type="predicted"/>
<evidence type="ECO:0000313" key="3">
    <source>
        <dbReference type="Proteomes" id="UP001062901"/>
    </source>
</evidence>
<evidence type="ECO:0000259" key="1">
    <source>
        <dbReference type="SMART" id="SM00245"/>
    </source>
</evidence>
<organism evidence="2 3">
    <name type="scientific">Saccharibacter floricola DSM 15669</name>
    <dbReference type="NCBI Taxonomy" id="1123227"/>
    <lineage>
        <taxon>Bacteria</taxon>
        <taxon>Pseudomonadati</taxon>
        <taxon>Pseudomonadota</taxon>
        <taxon>Alphaproteobacteria</taxon>
        <taxon>Acetobacterales</taxon>
        <taxon>Acetobacteraceae</taxon>
        <taxon>Saccharibacter</taxon>
    </lineage>
</organism>
<comment type="caution">
    <text evidence="2">The sequence shown here is derived from an EMBL/GenBank/DDBJ whole genome shotgun (WGS) entry which is preliminary data.</text>
</comment>
<keyword evidence="2" id="KW-0378">Hydrolase</keyword>
<dbReference type="Pfam" id="PF03572">
    <property type="entry name" value="Peptidase_S41"/>
    <property type="match status" value="1"/>
</dbReference>
<reference evidence="2" key="1">
    <citation type="submission" date="2013-04" db="EMBL/GenBank/DDBJ databases">
        <title>The genome sequencing project of 58 acetic acid bacteria.</title>
        <authorList>
            <person name="Okamoto-Kainuma A."/>
            <person name="Ishikawa M."/>
            <person name="Umino S."/>
            <person name="Koizumi Y."/>
            <person name="Shiwa Y."/>
            <person name="Yoshikawa H."/>
            <person name="Matsutani M."/>
            <person name="Matsushita K."/>
        </authorList>
    </citation>
    <scope>NUCLEOTIDE SEQUENCE</scope>
    <source>
        <strain evidence="2">DSM 15669</strain>
    </source>
</reference>
<sequence>MHCYPGLPFRVGFIEGKWIVTRSWTKSVPVGVEISAINHDVFSTWADQQVAFISDSSLRDQRQDLTSMKYGVWLWPRKFTLTFHFPGKKDVSVDVDRNLSDSSEKNPPIKGRYVAVKGVSVSQIAPGIERITVSDFSHPENEKKMVQAVRDHQDVPALLFDVRGNGGGSAPNDLIQSLLEKPTKDEIGMSPQHIAVNDAYSDVALSDVLSYSHTWFRFGGDVIKPKTLYHGKVFVLTDDGCASACEDFLMIMKSSKRAVIMGEESAGGYGLRSDVFFPKQNMRFSVGVINVLWPDGTEAEGKGIMPDISIPLTQEELLAGKDDVLEKAVKYINTVMKKEHHGQ</sequence>
<accession>A0ABQ0NZ50</accession>
<dbReference type="EMBL" id="BAQD01000021">
    <property type="protein sequence ID" value="GBQ07094.1"/>
    <property type="molecule type" value="Genomic_DNA"/>
</dbReference>
<dbReference type="GO" id="GO:0008233">
    <property type="term" value="F:peptidase activity"/>
    <property type="evidence" value="ECO:0007669"/>
    <property type="project" value="UniProtKB-KW"/>
</dbReference>
<protein>
    <submittedName>
        <fullName evidence="2">Periplasmic protease</fullName>
    </submittedName>
</protein>
<dbReference type="Proteomes" id="UP001062901">
    <property type="component" value="Unassembled WGS sequence"/>
</dbReference>
<feature type="domain" description="Tail specific protease" evidence="1">
    <location>
        <begin position="88"/>
        <end position="311"/>
    </location>
</feature>
<name>A0ABQ0NZ50_9PROT</name>
<dbReference type="PANTHER" id="PTHR32060:SF22">
    <property type="entry name" value="CARBOXYL-TERMINAL-PROCESSING PEPTIDASE 3, CHLOROPLASTIC"/>
    <property type="match status" value="1"/>
</dbReference>
<keyword evidence="3" id="KW-1185">Reference proteome</keyword>
<keyword evidence="2" id="KW-0645">Protease</keyword>
<dbReference type="InterPro" id="IPR029045">
    <property type="entry name" value="ClpP/crotonase-like_dom_sf"/>
</dbReference>